<dbReference type="FunFam" id="3.40.50.300:FF:000379">
    <property type="entry name" value="RNA helicase"/>
    <property type="match status" value="1"/>
</dbReference>
<evidence type="ECO:0000256" key="4">
    <source>
        <dbReference type="ARBA" id="ARBA00022806"/>
    </source>
</evidence>
<comment type="catalytic activity">
    <reaction evidence="9 11">
        <text>ATP + H2O = ADP + phosphate + H(+)</text>
        <dbReference type="Rhea" id="RHEA:13065"/>
        <dbReference type="ChEBI" id="CHEBI:15377"/>
        <dbReference type="ChEBI" id="CHEBI:15378"/>
        <dbReference type="ChEBI" id="CHEBI:30616"/>
        <dbReference type="ChEBI" id="CHEBI:43474"/>
        <dbReference type="ChEBI" id="CHEBI:456216"/>
        <dbReference type="EC" id="3.6.4.13"/>
    </reaction>
</comment>
<dbReference type="InterPro" id="IPR025313">
    <property type="entry name" value="SPB4-like_CTE"/>
</dbReference>
<accession>A0A812CDU9</accession>
<evidence type="ECO:0000256" key="3">
    <source>
        <dbReference type="ARBA" id="ARBA00022801"/>
    </source>
</evidence>
<evidence type="ECO:0000256" key="12">
    <source>
        <dbReference type="SAM" id="MobiDB-lite"/>
    </source>
</evidence>
<organism evidence="15 16">
    <name type="scientific">Acanthosepion pharaonis</name>
    <name type="common">Pharaoh cuttlefish</name>
    <name type="synonym">Sepia pharaonis</name>
    <dbReference type="NCBI Taxonomy" id="158019"/>
    <lineage>
        <taxon>Eukaryota</taxon>
        <taxon>Metazoa</taxon>
        <taxon>Spiralia</taxon>
        <taxon>Lophotrochozoa</taxon>
        <taxon>Mollusca</taxon>
        <taxon>Cephalopoda</taxon>
        <taxon>Coleoidea</taxon>
        <taxon>Decapodiformes</taxon>
        <taxon>Sepiida</taxon>
        <taxon>Sepiina</taxon>
        <taxon>Sepiidae</taxon>
        <taxon>Acanthosepion</taxon>
    </lineage>
</organism>
<dbReference type="FunFam" id="3.40.50.300:FF:000460">
    <property type="entry name" value="RNA helicase"/>
    <property type="match status" value="1"/>
</dbReference>
<dbReference type="InterPro" id="IPR000629">
    <property type="entry name" value="RNA-helicase_DEAD-box_CS"/>
</dbReference>
<keyword evidence="7" id="KW-0539">Nucleus</keyword>
<dbReference type="SUPFAM" id="SSF52540">
    <property type="entry name" value="P-loop containing nucleoside triphosphate hydrolases"/>
    <property type="match status" value="1"/>
</dbReference>
<dbReference type="GO" id="GO:0003724">
    <property type="term" value="F:RNA helicase activity"/>
    <property type="evidence" value="ECO:0007669"/>
    <property type="project" value="UniProtKB-EC"/>
</dbReference>
<dbReference type="InterPro" id="IPR027417">
    <property type="entry name" value="P-loop_NTPase"/>
</dbReference>
<dbReference type="Gene3D" id="3.40.50.300">
    <property type="entry name" value="P-loop containing nucleotide triphosphate hydrolases"/>
    <property type="match status" value="2"/>
</dbReference>
<evidence type="ECO:0000259" key="13">
    <source>
        <dbReference type="PROSITE" id="PS51192"/>
    </source>
</evidence>
<evidence type="ECO:0000313" key="15">
    <source>
        <dbReference type="EMBL" id="CAE1262036.1"/>
    </source>
</evidence>
<dbReference type="PROSITE" id="PS00039">
    <property type="entry name" value="DEAD_ATP_HELICASE"/>
    <property type="match status" value="1"/>
</dbReference>
<comment type="domain">
    <text evidence="11">The Q motif is unique to and characteristic of the DEAD box family of RNA helicases and controls ATP binding and hydrolysis.</text>
</comment>
<keyword evidence="6 11" id="KW-0694">RNA-binding</keyword>
<dbReference type="SMART" id="SM00487">
    <property type="entry name" value="DEXDc"/>
    <property type="match status" value="1"/>
</dbReference>
<sequence>MADHAEMESKMIKKANKEKKLKKMLAKKRKLEEVEIDEKLIKKAKKLKKLQNTQVSEAEVNKKKKKKKALQAKDNGISNGHVESPKRKKKKNKKKKNKVDDVKESEVKENGIENDKELEDEIDEKKETCVESADSGDEVESKGDLESIEALESEDDDIETPKEQLLPGSNLSTEILSDSSFATLSKCISTETYDAIKEMGFTQMTEIQAKSIPHLLEGRDLMGAAKTGSGKTLAFLIPAVELMYKLKFMPRNGTGVIVISPTRELSMQTYGVLKELLKFHHHTFGLVIGGTKKDDEAKKLVKGINILVATPGRLLDHLQNTPNFMYKNLQCLIIDEADRILDIGFEEEMKKIIKLLPKKRQTMLFSATQTNKTEDLAKISLKKEPIYVGVHDTSEKATVAGLEQGYVVCPSEKRFLMLFTFLKKNRKKKMMVFFSSCMSVKYHHELLNYIDIPVMSIHGKQKQNKRTQTFFQFVNAKEAILLCTDVAARGLDIPLVDWIIQYDPPDDPKEYIHRVGRTARGEGGSGRALLILRPEELGFLRYLKTARVTLNEYEFSWSKISDIQPQLERLIEKNYHLNKSSREAYKSYVRAYACSSMKDIFNIRNMDMKKVAESFGMKTPLYVDLDFQQQKSRIRALSSIPRSGNKFGNAKNFKKKPQRSFQQIGN</sequence>
<feature type="compositionally biased region" description="Basic and acidic residues" evidence="12">
    <location>
        <begin position="1"/>
        <end position="11"/>
    </location>
</feature>
<evidence type="ECO:0000256" key="7">
    <source>
        <dbReference type="ARBA" id="ARBA00023242"/>
    </source>
</evidence>
<evidence type="ECO:0000313" key="16">
    <source>
        <dbReference type="Proteomes" id="UP000597762"/>
    </source>
</evidence>
<evidence type="ECO:0000256" key="2">
    <source>
        <dbReference type="ARBA" id="ARBA00022741"/>
    </source>
</evidence>
<dbReference type="OrthoDB" id="10259640at2759"/>
<dbReference type="EMBL" id="CAHIKZ030001380">
    <property type="protein sequence ID" value="CAE1262036.1"/>
    <property type="molecule type" value="Genomic_DNA"/>
</dbReference>
<feature type="domain" description="Helicase C-terminal" evidence="14">
    <location>
        <begin position="401"/>
        <end position="571"/>
    </location>
</feature>
<evidence type="ECO:0000259" key="14">
    <source>
        <dbReference type="PROSITE" id="PS51194"/>
    </source>
</evidence>
<dbReference type="GO" id="GO:0005524">
    <property type="term" value="F:ATP binding"/>
    <property type="evidence" value="ECO:0007669"/>
    <property type="project" value="UniProtKB-UniRule"/>
</dbReference>
<dbReference type="SMART" id="SM00490">
    <property type="entry name" value="HELICc"/>
    <property type="match status" value="1"/>
</dbReference>
<dbReference type="Pfam" id="PF00270">
    <property type="entry name" value="DEAD"/>
    <property type="match status" value="1"/>
</dbReference>
<dbReference type="AlphaFoldDB" id="A0A812CDU9"/>
<dbReference type="GO" id="GO:0005730">
    <property type="term" value="C:nucleolus"/>
    <property type="evidence" value="ECO:0007669"/>
    <property type="project" value="UniProtKB-SubCell"/>
</dbReference>
<evidence type="ECO:0000256" key="9">
    <source>
        <dbReference type="ARBA" id="ARBA00047984"/>
    </source>
</evidence>
<dbReference type="PROSITE" id="PS51194">
    <property type="entry name" value="HELICASE_CTER"/>
    <property type="match status" value="1"/>
</dbReference>
<dbReference type="EC" id="3.6.4.13" evidence="11"/>
<proteinExistence type="inferred from homology"/>
<protein>
    <recommendedName>
        <fullName evidence="11">ATP-dependent RNA helicase</fullName>
        <ecNumber evidence="11">3.6.4.13</ecNumber>
    </recommendedName>
</protein>
<evidence type="ECO:0000256" key="6">
    <source>
        <dbReference type="ARBA" id="ARBA00022884"/>
    </source>
</evidence>
<evidence type="ECO:0000256" key="1">
    <source>
        <dbReference type="ARBA" id="ARBA00004604"/>
    </source>
</evidence>
<feature type="region of interest" description="Disordered" evidence="12">
    <location>
        <begin position="48"/>
        <end position="145"/>
    </location>
</feature>
<comment type="similarity">
    <text evidence="8">Belongs to the DEAD box helicase family. DDX18/HAS1 subfamily.</text>
</comment>
<gene>
    <name evidence="15" type="ORF">SPHA_33023</name>
</gene>
<dbReference type="PROSITE" id="PS51192">
    <property type="entry name" value="HELICASE_ATP_BIND_1"/>
    <property type="match status" value="1"/>
</dbReference>
<name>A0A812CDU9_ACAPH</name>
<evidence type="ECO:0000256" key="5">
    <source>
        <dbReference type="ARBA" id="ARBA00022840"/>
    </source>
</evidence>
<dbReference type="CDD" id="cd18787">
    <property type="entry name" value="SF2_C_DEAD"/>
    <property type="match status" value="1"/>
</dbReference>
<dbReference type="InterPro" id="IPR011545">
    <property type="entry name" value="DEAD/DEAH_box_helicase_dom"/>
</dbReference>
<dbReference type="CDD" id="cd17942">
    <property type="entry name" value="DEADc_DDX18"/>
    <property type="match status" value="1"/>
</dbReference>
<evidence type="ECO:0000256" key="8">
    <source>
        <dbReference type="ARBA" id="ARBA00024357"/>
    </source>
</evidence>
<reference evidence="15" key="1">
    <citation type="submission" date="2021-01" db="EMBL/GenBank/DDBJ databases">
        <authorList>
            <person name="Li R."/>
            <person name="Bekaert M."/>
        </authorList>
    </citation>
    <scope>NUCLEOTIDE SEQUENCE</scope>
    <source>
        <strain evidence="15">Farmed</strain>
    </source>
</reference>
<feature type="compositionally biased region" description="Basic and acidic residues" evidence="12">
    <location>
        <begin position="98"/>
        <end position="115"/>
    </location>
</feature>
<evidence type="ECO:0000256" key="10">
    <source>
        <dbReference type="RuleBase" id="RU000492"/>
    </source>
</evidence>
<dbReference type="InterPro" id="IPR044773">
    <property type="entry name" value="DDX18/Has1_DEADc"/>
</dbReference>
<dbReference type="GO" id="GO:0016787">
    <property type="term" value="F:hydrolase activity"/>
    <property type="evidence" value="ECO:0007669"/>
    <property type="project" value="UniProtKB-KW"/>
</dbReference>
<comment type="function">
    <text evidence="11">RNA helicase.</text>
</comment>
<dbReference type="PANTHER" id="PTHR24031">
    <property type="entry name" value="RNA HELICASE"/>
    <property type="match status" value="1"/>
</dbReference>
<dbReference type="Proteomes" id="UP000597762">
    <property type="component" value="Unassembled WGS sequence"/>
</dbReference>
<keyword evidence="2 10" id="KW-0547">Nucleotide-binding</keyword>
<dbReference type="Pfam" id="PF00271">
    <property type="entry name" value="Helicase_C"/>
    <property type="match status" value="1"/>
</dbReference>
<keyword evidence="16" id="KW-1185">Reference proteome</keyword>
<feature type="compositionally biased region" description="Basic residues" evidence="12">
    <location>
        <begin position="12"/>
        <end position="21"/>
    </location>
</feature>
<dbReference type="InterPro" id="IPR014001">
    <property type="entry name" value="Helicase_ATP-bd"/>
</dbReference>
<feature type="compositionally biased region" description="Basic residues" evidence="12">
    <location>
        <begin position="86"/>
        <end position="97"/>
    </location>
</feature>
<keyword evidence="4 10" id="KW-0347">Helicase</keyword>
<dbReference type="GO" id="GO:0003723">
    <property type="term" value="F:RNA binding"/>
    <property type="evidence" value="ECO:0007669"/>
    <property type="project" value="UniProtKB-UniRule"/>
</dbReference>
<evidence type="ECO:0000256" key="11">
    <source>
        <dbReference type="RuleBase" id="RU365068"/>
    </source>
</evidence>
<dbReference type="Pfam" id="PF13959">
    <property type="entry name" value="CTE_SPB4"/>
    <property type="match status" value="1"/>
</dbReference>
<comment type="caution">
    <text evidence="15">The sequence shown here is derived from an EMBL/GenBank/DDBJ whole genome shotgun (WGS) entry which is preliminary data.</text>
</comment>
<feature type="domain" description="Helicase ATP-binding" evidence="13">
    <location>
        <begin position="212"/>
        <end position="387"/>
    </location>
</feature>
<dbReference type="InterPro" id="IPR001650">
    <property type="entry name" value="Helicase_C-like"/>
</dbReference>
<dbReference type="SMART" id="SM01178">
    <property type="entry name" value="DUF4217"/>
    <property type="match status" value="1"/>
</dbReference>
<feature type="region of interest" description="Disordered" evidence="12">
    <location>
        <begin position="647"/>
        <end position="666"/>
    </location>
</feature>
<feature type="region of interest" description="Disordered" evidence="12">
    <location>
        <begin position="1"/>
        <end position="21"/>
    </location>
</feature>
<keyword evidence="5 10" id="KW-0067">ATP-binding</keyword>
<comment type="subcellular location">
    <subcellularLocation>
        <location evidence="1">Nucleus</location>
        <location evidence="1">Nucleolus</location>
    </subcellularLocation>
</comment>
<keyword evidence="3 10" id="KW-0378">Hydrolase</keyword>